<dbReference type="SMART" id="SM00448">
    <property type="entry name" value="REC"/>
    <property type="match status" value="1"/>
</dbReference>
<organism evidence="3 4">
    <name type="scientific">Aureibaculum algae</name>
    <dbReference type="NCBI Taxonomy" id="2584122"/>
    <lineage>
        <taxon>Bacteria</taxon>
        <taxon>Pseudomonadati</taxon>
        <taxon>Bacteroidota</taxon>
        <taxon>Flavobacteriia</taxon>
        <taxon>Flavobacteriales</taxon>
        <taxon>Flavobacteriaceae</taxon>
        <taxon>Aureibaculum</taxon>
    </lineage>
</organism>
<proteinExistence type="predicted"/>
<feature type="modified residue" description="4-aspartylphosphate" evidence="1">
    <location>
        <position position="71"/>
    </location>
</feature>
<evidence type="ECO:0000256" key="1">
    <source>
        <dbReference type="PROSITE-ProRule" id="PRU00169"/>
    </source>
</evidence>
<dbReference type="EMBL" id="CP040749">
    <property type="protein sequence ID" value="QCX37207.1"/>
    <property type="molecule type" value="Genomic_DNA"/>
</dbReference>
<dbReference type="KEGG" id="fbe:FF125_01655"/>
<evidence type="ECO:0000259" key="2">
    <source>
        <dbReference type="PROSITE" id="PS50110"/>
    </source>
</evidence>
<dbReference type="RefSeq" id="WP_138948153.1">
    <property type="nucleotide sequence ID" value="NZ_CP040749.1"/>
</dbReference>
<reference evidence="3 4" key="1">
    <citation type="submission" date="2019-05" db="EMBL/GenBank/DDBJ databases">
        <title>Algicella ahnfeltiae gen. nov., sp. nov., a novel marine bacterium of the family Flavobacteriaceae isolated from a red alga.</title>
        <authorList>
            <person name="Nedashkovskaya O.I."/>
            <person name="Kukhlevskiy A.D."/>
            <person name="Kim S.-G."/>
            <person name="Zhukova N.V."/>
            <person name="Mikhailov V.V."/>
        </authorList>
    </citation>
    <scope>NUCLEOTIDE SEQUENCE [LARGE SCALE GENOMIC DNA]</scope>
    <source>
        <strain evidence="3 4">10Alg115</strain>
    </source>
</reference>
<evidence type="ECO:0000313" key="4">
    <source>
        <dbReference type="Proteomes" id="UP000306229"/>
    </source>
</evidence>
<dbReference type="Gene3D" id="3.40.50.2300">
    <property type="match status" value="1"/>
</dbReference>
<dbReference type="GO" id="GO:0000160">
    <property type="term" value="P:phosphorelay signal transduction system"/>
    <property type="evidence" value="ECO:0007669"/>
    <property type="project" value="InterPro"/>
</dbReference>
<evidence type="ECO:0000313" key="3">
    <source>
        <dbReference type="EMBL" id="QCX37207.1"/>
    </source>
</evidence>
<keyword evidence="1" id="KW-0597">Phosphoprotein</keyword>
<dbReference type="SUPFAM" id="SSF52172">
    <property type="entry name" value="CheY-like"/>
    <property type="match status" value="1"/>
</dbReference>
<sequence length="229" mass="26442">MSSHIREYTYNILIVEDNLLLSDGIKAVLNLIPQNEPLLNFNIEQALDYESGVTKIEEVKSKGFFDVVILDISLGISNDGVRRSGEELGTWIRSHSPKIKIIVFTSYSDSFRINSIFKNVNPEGFLIKNSKTDYRVLQKVIVKIINGETHYCSTLSEVIRKRNRIPEKLDVIDLKILYELSNATKKKNMPKYIPLELRSIEKRLRHLKEIFKVDCDRDLVLKAKENGFL</sequence>
<dbReference type="InterPro" id="IPR011006">
    <property type="entry name" value="CheY-like_superfamily"/>
</dbReference>
<dbReference type="Proteomes" id="UP000306229">
    <property type="component" value="Chromosome"/>
</dbReference>
<protein>
    <submittedName>
        <fullName evidence="3">Response regulator transcription factor</fullName>
    </submittedName>
</protein>
<dbReference type="InterPro" id="IPR001789">
    <property type="entry name" value="Sig_transdc_resp-reg_receiver"/>
</dbReference>
<dbReference type="PROSITE" id="PS50110">
    <property type="entry name" value="RESPONSE_REGULATORY"/>
    <property type="match status" value="1"/>
</dbReference>
<dbReference type="AlphaFoldDB" id="A0A5B7TQK5"/>
<gene>
    <name evidence="3" type="ORF">FF125_01655</name>
</gene>
<name>A0A5B7TQK5_9FLAO</name>
<feature type="domain" description="Response regulatory" evidence="2">
    <location>
        <begin position="11"/>
        <end position="143"/>
    </location>
</feature>
<dbReference type="OrthoDB" id="651456at2"/>
<dbReference type="Pfam" id="PF00072">
    <property type="entry name" value="Response_reg"/>
    <property type="match status" value="1"/>
</dbReference>
<keyword evidence="4" id="KW-1185">Reference proteome</keyword>
<accession>A0A5B7TQK5</accession>